<keyword evidence="2" id="KW-1185">Reference proteome</keyword>
<dbReference type="Proteomes" id="UP000324222">
    <property type="component" value="Unassembled WGS sequence"/>
</dbReference>
<organism evidence="1 2">
    <name type="scientific">Portunus trituberculatus</name>
    <name type="common">Swimming crab</name>
    <name type="synonym">Neptunus trituberculatus</name>
    <dbReference type="NCBI Taxonomy" id="210409"/>
    <lineage>
        <taxon>Eukaryota</taxon>
        <taxon>Metazoa</taxon>
        <taxon>Ecdysozoa</taxon>
        <taxon>Arthropoda</taxon>
        <taxon>Crustacea</taxon>
        <taxon>Multicrustacea</taxon>
        <taxon>Malacostraca</taxon>
        <taxon>Eumalacostraca</taxon>
        <taxon>Eucarida</taxon>
        <taxon>Decapoda</taxon>
        <taxon>Pleocyemata</taxon>
        <taxon>Brachyura</taxon>
        <taxon>Eubrachyura</taxon>
        <taxon>Portunoidea</taxon>
        <taxon>Portunidae</taxon>
        <taxon>Portuninae</taxon>
        <taxon>Portunus</taxon>
    </lineage>
</organism>
<gene>
    <name evidence="1" type="ORF">E2C01_082963</name>
</gene>
<name>A0A5B7J0P1_PORTR</name>
<evidence type="ECO:0000313" key="1">
    <source>
        <dbReference type="EMBL" id="MPC88073.1"/>
    </source>
</evidence>
<protein>
    <submittedName>
        <fullName evidence="1">Uncharacterized protein</fullName>
    </submittedName>
</protein>
<evidence type="ECO:0000313" key="2">
    <source>
        <dbReference type="Proteomes" id="UP000324222"/>
    </source>
</evidence>
<proteinExistence type="predicted"/>
<dbReference type="EMBL" id="VSRR010076523">
    <property type="protein sequence ID" value="MPC88073.1"/>
    <property type="molecule type" value="Genomic_DNA"/>
</dbReference>
<reference evidence="1 2" key="1">
    <citation type="submission" date="2019-05" db="EMBL/GenBank/DDBJ databases">
        <title>Another draft genome of Portunus trituberculatus and its Hox gene families provides insights of decapod evolution.</title>
        <authorList>
            <person name="Jeong J.-H."/>
            <person name="Song I."/>
            <person name="Kim S."/>
            <person name="Choi T."/>
            <person name="Kim D."/>
            <person name="Ryu S."/>
            <person name="Kim W."/>
        </authorList>
    </citation>
    <scope>NUCLEOTIDE SEQUENCE [LARGE SCALE GENOMIC DNA]</scope>
    <source>
        <tissue evidence="1">Muscle</tissue>
    </source>
</reference>
<dbReference type="AlphaFoldDB" id="A0A5B7J0P1"/>
<accession>A0A5B7J0P1</accession>
<sequence>MVLIPQRASPFPAEQPRSGTLARGVGAAMLLATHYLPGGGETRLPG</sequence>
<comment type="caution">
    <text evidence="1">The sequence shown here is derived from an EMBL/GenBank/DDBJ whole genome shotgun (WGS) entry which is preliminary data.</text>
</comment>